<proteinExistence type="predicted"/>
<keyword evidence="2" id="KW-0732">Signal</keyword>
<evidence type="ECO:0000256" key="1">
    <source>
        <dbReference type="SAM" id="MobiDB-lite"/>
    </source>
</evidence>
<feature type="signal peptide" evidence="2">
    <location>
        <begin position="1"/>
        <end position="23"/>
    </location>
</feature>
<sequence>MHLCKFFLCITILSLLSDTRVFGNSPEILVGPMPVSLRKSRTTPVCSSPSPLGRFARPLHEHDATVHPPSINIRSQVISTGNVLASPLNDTISVFGKQSGLAFVRLPSVPDMINAFNSSSNAVSQQVSSAYQALCKEWDVPQDYRPKEVNPTGARLTRAHGTAH</sequence>
<accession>A0A7S0MPP0</accession>
<feature type="chain" id="PRO_5031008319" evidence="2">
    <location>
        <begin position="24"/>
        <end position="164"/>
    </location>
</feature>
<organism evidence="3">
    <name type="scientific">Cryptomonas curvata</name>
    <dbReference type="NCBI Taxonomy" id="233186"/>
    <lineage>
        <taxon>Eukaryota</taxon>
        <taxon>Cryptophyceae</taxon>
        <taxon>Cryptomonadales</taxon>
        <taxon>Cryptomonadaceae</taxon>
        <taxon>Cryptomonas</taxon>
    </lineage>
</organism>
<evidence type="ECO:0000313" key="3">
    <source>
        <dbReference type="EMBL" id="CAD8645986.1"/>
    </source>
</evidence>
<protein>
    <submittedName>
        <fullName evidence="3">Uncharacterized protein</fullName>
    </submittedName>
</protein>
<dbReference type="AlphaFoldDB" id="A0A7S0MPP0"/>
<feature type="region of interest" description="Disordered" evidence="1">
    <location>
        <begin position="145"/>
        <end position="164"/>
    </location>
</feature>
<dbReference type="EMBL" id="HBEZ01043045">
    <property type="protein sequence ID" value="CAD8645986.1"/>
    <property type="molecule type" value="Transcribed_RNA"/>
</dbReference>
<evidence type="ECO:0000256" key="2">
    <source>
        <dbReference type="SAM" id="SignalP"/>
    </source>
</evidence>
<gene>
    <name evidence="3" type="ORF">CCUR1050_LOCUS23671</name>
</gene>
<name>A0A7S0MPP0_9CRYP</name>
<reference evidence="3" key="1">
    <citation type="submission" date="2021-01" db="EMBL/GenBank/DDBJ databases">
        <authorList>
            <person name="Corre E."/>
            <person name="Pelletier E."/>
            <person name="Niang G."/>
            <person name="Scheremetjew M."/>
            <person name="Finn R."/>
            <person name="Kale V."/>
            <person name="Holt S."/>
            <person name="Cochrane G."/>
            <person name="Meng A."/>
            <person name="Brown T."/>
            <person name="Cohen L."/>
        </authorList>
    </citation>
    <scope>NUCLEOTIDE SEQUENCE</scope>
    <source>
        <strain evidence="3">CCAP979/52</strain>
    </source>
</reference>